<evidence type="ECO:0000256" key="3">
    <source>
        <dbReference type="ARBA" id="ARBA00022679"/>
    </source>
</evidence>
<feature type="domain" description="Protein kinase" evidence="9">
    <location>
        <begin position="55"/>
        <end position="311"/>
    </location>
</feature>
<dbReference type="EC" id="2.7.11.1" evidence="1"/>
<evidence type="ECO:0000259" key="9">
    <source>
        <dbReference type="PROSITE" id="PS50011"/>
    </source>
</evidence>
<dbReference type="PROSITE" id="PS00107">
    <property type="entry name" value="PROTEIN_KINASE_ATP"/>
    <property type="match status" value="1"/>
</dbReference>
<organism evidence="10 11">
    <name type="scientific">Nocardia tenerifensis</name>
    <dbReference type="NCBI Taxonomy" id="228006"/>
    <lineage>
        <taxon>Bacteria</taxon>
        <taxon>Bacillati</taxon>
        <taxon>Actinomycetota</taxon>
        <taxon>Actinomycetes</taxon>
        <taxon>Mycobacteriales</taxon>
        <taxon>Nocardiaceae</taxon>
        <taxon>Nocardia</taxon>
    </lineage>
</organism>
<sequence>MDVTAADPQEPDGTNTRIWGTPTETAILPGGRVPSPAEERGQHSFGTPRLLGGRYRLLERLGQGGMGTVWKAHDTVISRDVAVKEPRLSESVPDRDRAAAFARLEREARAAAHIDHPSVVTIYDVVSEHGKPWIIMELINGQSLADVLVKGTLTPQEAARIALPVVEALAAAHACKVLHRDVKPANIMLEPGGRVVLTDFGIAHIDGEAPVTATGTLVGSADYTAPERILGRVPGPESDLFALGVLLYASVEGFSPFWRQTRHATFQAVLHADPSPPRQAGELCGLIMDLLAKEPDRRPSATQITAVLQRVAGSATVPNGDKPRSVGLFKTFARHWNWTHPAVTALSSAVVTAGVVVAAMGLGGFATNDVPGTSSGSPDVPAGWKMVHKLGASIAVPADYEAYDLLDGDGGVAFQMHRGQAHQELLLFRWDAPGSPEERAAFWYRQFMANAKLTDKQVTVSETHVNGRKSMVLTMTYRGDGGQLWRKRELYYNSDRQPWKLVVDWAVDSEMNTGGDELFDAAVRTFVPDK</sequence>
<dbReference type="GO" id="GO:0004674">
    <property type="term" value="F:protein serine/threonine kinase activity"/>
    <property type="evidence" value="ECO:0007669"/>
    <property type="project" value="UniProtKB-KW"/>
</dbReference>
<evidence type="ECO:0000256" key="2">
    <source>
        <dbReference type="ARBA" id="ARBA00022527"/>
    </source>
</evidence>
<dbReference type="EMBL" id="QJKF01000017">
    <property type="protein sequence ID" value="PXX57634.1"/>
    <property type="molecule type" value="Genomic_DNA"/>
</dbReference>
<keyword evidence="5 10" id="KW-0418">Kinase</keyword>
<dbReference type="PROSITE" id="PS00108">
    <property type="entry name" value="PROTEIN_KINASE_ST"/>
    <property type="match status" value="1"/>
</dbReference>
<gene>
    <name evidence="10" type="ORF">DFR70_11762</name>
</gene>
<dbReference type="Pfam" id="PF00069">
    <property type="entry name" value="Pkinase"/>
    <property type="match status" value="1"/>
</dbReference>
<evidence type="ECO:0000256" key="7">
    <source>
        <dbReference type="PROSITE-ProRule" id="PRU10141"/>
    </source>
</evidence>
<dbReference type="RefSeq" id="WP_083895079.1">
    <property type="nucleotide sequence ID" value="NZ_QJKF01000017.1"/>
</dbReference>
<keyword evidence="11" id="KW-1185">Reference proteome</keyword>
<proteinExistence type="predicted"/>
<dbReference type="OrthoDB" id="3679634at2"/>
<accession>A0A318KE11</accession>
<evidence type="ECO:0000256" key="6">
    <source>
        <dbReference type="ARBA" id="ARBA00022840"/>
    </source>
</evidence>
<keyword evidence="4 7" id="KW-0547">Nucleotide-binding</keyword>
<evidence type="ECO:0000256" key="5">
    <source>
        <dbReference type="ARBA" id="ARBA00022777"/>
    </source>
</evidence>
<evidence type="ECO:0000256" key="8">
    <source>
        <dbReference type="SAM" id="MobiDB-lite"/>
    </source>
</evidence>
<keyword evidence="2 10" id="KW-0723">Serine/threonine-protein kinase</keyword>
<keyword evidence="6 7" id="KW-0067">ATP-binding</keyword>
<protein>
    <recommendedName>
        <fullName evidence="1">non-specific serine/threonine protein kinase</fullName>
        <ecNumber evidence="1">2.7.11.1</ecNumber>
    </recommendedName>
</protein>
<dbReference type="PANTHER" id="PTHR43289">
    <property type="entry name" value="MITOGEN-ACTIVATED PROTEIN KINASE KINASE KINASE 20-RELATED"/>
    <property type="match status" value="1"/>
</dbReference>
<dbReference type="InterPro" id="IPR011009">
    <property type="entry name" value="Kinase-like_dom_sf"/>
</dbReference>
<evidence type="ECO:0000313" key="11">
    <source>
        <dbReference type="Proteomes" id="UP000247569"/>
    </source>
</evidence>
<evidence type="ECO:0000313" key="10">
    <source>
        <dbReference type="EMBL" id="PXX57634.1"/>
    </source>
</evidence>
<feature type="binding site" evidence="7">
    <location>
        <position position="84"/>
    </location>
    <ligand>
        <name>ATP</name>
        <dbReference type="ChEBI" id="CHEBI:30616"/>
    </ligand>
</feature>
<dbReference type="SMART" id="SM00220">
    <property type="entry name" value="S_TKc"/>
    <property type="match status" value="1"/>
</dbReference>
<dbReference type="Gene3D" id="3.30.200.20">
    <property type="entry name" value="Phosphorylase Kinase, domain 1"/>
    <property type="match status" value="1"/>
</dbReference>
<dbReference type="InterPro" id="IPR008271">
    <property type="entry name" value="Ser/Thr_kinase_AS"/>
</dbReference>
<dbReference type="SUPFAM" id="SSF56112">
    <property type="entry name" value="Protein kinase-like (PK-like)"/>
    <property type="match status" value="1"/>
</dbReference>
<evidence type="ECO:0000256" key="1">
    <source>
        <dbReference type="ARBA" id="ARBA00012513"/>
    </source>
</evidence>
<dbReference type="InterPro" id="IPR000719">
    <property type="entry name" value="Prot_kinase_dom"/>
</dbReference>
<name>A0A318KE11_9NOCA</name>
<dbReference type="Gene3D" id="1.10.510.10">
    <property type="entry name" value="Transferase(Phosphotransferase) domain 1"/>
    <property type="match status" value="1"/>
</dbReference>
<dbReference type="AlphaFoldDB" id="A0A318KE11"/>
<keyword evidence="3" id="KW-0808">Transferase</keyword>
<dbReference type="GO" id="GO:0005524">
    <property type="term" value="F:ATP binding"/>
    <property type="evidence" value="ECO:0007669"/>
    <property type="project" value="UniProtKB-UniRule"/>
</dbReference>
<dbReference type="PANTHER" id="PTHR43289:SF6">
    <property type="entry name" value="SERINE_THREONINE-PROTEIN KINASE NEKL-3"/>
    <property type="match status" value="1"/>
</dbReference>
<dbReference type="InterPro" id="IPR017441">
    <property type="entry name" value="Protein_kinase_ATP_BS"/>
</dbReference>
<dbReference type="PROSITE" id="PS50011">
    <property type="entry name" value="PROTEIN_KINASE_DOM"/>
    <property type="match status" value="1"/>
</dbReference>
<feature type="compositionally biased region" description="Polar residues" evidence="8">
    <location>
        <begin position="12"/>
        <end position="21"/>
    </location>
</feature>
<comment type="caution">
    <text evidence="10">The sequence shown here is derived from an EMBL/GenBank/DDBJ whole genome shotgun (WGS) entry which is preliminary data.</text>
</comment>
<feature type="region of interest" description="Disordered" evidence="8">
    <location>
        <begin position="1"/>
        <end position="21"/>
    </location>
</feature>
<evidence type="ECO:0000256" key="4">
    <source>
        <dbReference type="ARBA" id="ARBA00022741"/>
    </source>
</evidence>
<reference evidence="10 11" key="1">
    <citation type="submission" date="2018-05" db="EMBL/GenBank/DDBJ databases">
        <title>Genomic Encyclopedia of Type Strains, Phase IV (KMG-IV): sequencing the most valuable type-strain genomes for metagenomic binning, comparative biology and taxonomic classification.</title>
        <authorList>
            <person name="Goeker M."/>
        </authorList>
    </citation>
    <scope>NUCLEOTIDE SEQUENCE [LARGE SCALE GENOMIC DNA]</scope>
    <source>
        <strain evidence="10 11">DSM 44704</strain>
    </source>
</reference>
<dbReference type="CDD" id="cd14014">
    <property type="entry name" value="STKc_PknB_like"/>
    <property type="match status" value="1"/>
</dbReference>
<dbReference type="Proteomes" id="UP000247569">
    <property type="component" value="Unassembled WGS sequence"/>
</dbReference>